<name>A0A2P7YII5_9ASCO</name>
<reference evidence="1 2" key="1">
    <citation type="submission" date="2018-03" db="EMBL/GenBank/DDBJ databases">
        <title>Candida pseudohaemulonii genome assembly and annotation.</title>
        <authorList>
            <person name="Munoz J.F."/>
            <person name="Gade L.G."/>
            <person name="Chow N.A."/>
            <person name="Litvintseva A.P."/>
            <person name="Loparev V.N."/>
            <person name="Cuomo C.A."/>
        </authorList>
    </citation>
    <scope>NUCLEOTIDE SEQUENCE [LARGE SCALE GENOMIC DNA]</scope>
    <source>
        <strain evidence="1 2">B12108</strain>
    </source>
</reference>
<accession>A0A2P7YII5</accession>
<dbReference type="AlphaFoldDB" id="A0A2P7YII5"/>
<dbReference type="VEuPathDB" id="FungiDB:C7M61_004268"/>
<dbReference type="InterPro" id="IPR015943">
    <property type="entry name" value="WD40/YVTN_repeat-like_dom_sf"/>
</dbReference>
<dbReference type="Gene3D" id="2.130.10.10">
    <property type="entry name" value="YVTN repeat-like/Quinoprotein amine dehydrogenase"/>
    <property type="match status" value="1"/>
</dbReference>
<keyword evidence="2" id="KW-1185">Reference proteome</keyword>
<dbReference type="Proteomes" id="UP000241107">
    <property type="component" value="Unassembled WGS sequence"/>
</dbReference>
<evidence type="ECO:0000313" key="1">
    <source>
        <dbReference type="EMBL" id="PSK35786.1"/>
    </source>
</evidence>
<dbReference type="STRING" id="418784.A0A2P7YII5"/>
<gene>
    <name evidence="1" type="ORF">C7M61_004268</name>
</gene>
<dbReference type="SUPFAM" id="SSF50978">
    <property type="entry name" value="WD40 repeat-like"/>
    <property type="match status" value="1"/>
</dbReference>
<dbReference type="InterPro" id="IPR001680">
    <property type="entry name" value="WD40_rpt"/>
</dbReference>
<dbReference type="EMBL" id="PYFQ01000013">
    <property type="protein sequence ID" value="PSK35786.1"/>
    <property type="molecule type" value="Genomic_DNA"/>
</dbReference>
<organism evidence="1 2">
    <name type="scientific">Candidozyma pseudohaemuli</name>
    <dbReference type="NCBI Taxonomy" id="418784"/>
    <lineage>
        <taxon>Eukaryota</taxon>
        <taxon>Fungi</taxon>
        <taxon>Dikarya</taxon>
        <taxon>Ascomycota</taxon>
        <taxon>Saccharomycotina</taxon>
        <taxon>Pichiomycetes</taxon>
        <taxon>Metschnikowiaceae</taxon>
        <taxon>Candidozyma</taxon>
    </lineage>
</organism>
<comment type="caution">
    <text evidence="1">The sequence shown here is derived from an EMBL/GenBank/DDBJ whole genome shotgun (WGS) entry which is preliminary data.</text>
</comment>
<dbReference type="RefSeq" id="XP_024712259.1">
    <property type="nucleotide sequence ID" value="XM_024859590.1"/>
</dbReference>
<dbReference type="InterPro" id="IPR036322">
    <property type="entry name" value="WD40_repeat_dom_sf"/>
</dbReference>
<dbReference type="GeneID" id="36567656"/>
<sequence>MVTRQFSLRGHKAPIAGFLDTPHGLVSADRDGWVVVWSLVTKRPLGFWKAHDGQIITLINTPHGLLTHGRDSAIRFWTTEGLAVETDLAYMGRDGLPKPKYEEIPVNALNFCNVDYIDGRLATASTTDSENFDIYELAAPGKPWGLSRVVQGFSVGTGAVDETKRDGQGIIMKLRFVGSSLLFVGYELGTVKGFKLTDESNSTALARELLLLNKDLKVTEVFSYNGHSPQPVLSFEYADEKLYTGSASKKLIVVSIGELLKEGSSEPATVKNGPSVKASSGLGLLLGRPKIEVLDDFEPVDCEISTFNLRHAGILNIQIGEEVHMIFWDGVLKSYTKDLKEISRSERGVERIKVETEQTEVAKPTTKALCAYLYHPPQVSSQLASRKELLRLRRAKHEVLLFVGYGDNLISAFTIDEL</sequence>
<evidence type="ECO:0000313" key="2">
    <source>
        <dbReference type="Proteomes" id="UP000241107"/>
    </source>
</evidence>
<dbReference type="OrthoDB" id="7668193at2759"/>
<dbReference type="SMART" id="SM00320">
    <property type="entry name" value="WD40"/>
    <property type="match status" value="3"/>
</dbReference>
<proteinExistence type="predicted"/>
<protein>
    <submittedName>
        <fullName evidence="1">Uncharacterized protein</fullName>
    </submittedName>
</protein>